<accession>A0A9P1G5T0</accession>
<protein>
    <submittedName>
        <fullName evidence="1">Uncharacterized protein</fullName>
    </submittedName>
</protein>
<evidence type="ECO:0000313" key="3">
    <source>
        <dbReference type="Proteomes" id="UP001152797"/>
    </source>
</evidence>
<dbReference type="EMBL" id="CAMXCT010002817">
    <property type="protein sequence ID" value="CAI4000656.1"/>
    <property type="molecule type" value="Genomic_DNA"/>
</dbReference>
<name>A0A9P1G5T0_9DINO</name>
<dbReference type="AlphaFoldDB" id="A0A9P1G5T0"/>
<proteinExistence type="predicted"/>
<sequence length="143" mass="16344">MAKLSSRALLAEKLKYLRECSKACEEVRRDARYPPPVLQQLPKVHQMIGNYGSLSMTCAELFGHDSVPSDQASACLKSMYDRRELTIFFLDAMANAMEEPDQMAAIFGPFLNQACFSLRGRNLVDQKLEDRFRTFKLIQTESR</sequence>
<keyword evidence="3" id="KW-1185">Reference proteome</keyword>
<evidence type="ECO:0000313" key="1">
    <source>
        <dbReference type="EMBL" id="CAI4000656.1"/>
    </source>
</evidence>
<organism evidence="1">
    <name type="scientific">Cladocopium goreaui</name>
    <dbReference type="NCBI Taxonomy" id="2562237"/>
    <lineage>
        <taxon>Eukaryota</taxon>
        <taxon>Sar</taxon>
        <taxon>Alveolata</taxon>
        <taxon>Dinophyceae</taxon>
        <taxon>Suessiales</taxon>
        <taxon>Symbiodiniaceae</taxon>
        <taxon>Cladocopium</taxon>
    </lineage>
</organism>
<dbReference type="EMBL" id="CAMXCT030002817">
    <property type="protein sequence ID" value="CAL4787968.1"/>
    <property type="molecule type" value="Genomic_DNA"/>
</dbReference>
<reference evidence="2 3" key="2">
    <citation type="submission" date="2024-05" db="EMBL/GenBank/DDBJ databases">
        <authorList>
            <person name="Chen Y."/>
            <person name="Shah S."/>
            <person name="Dougan E. K."/>
            <person name="Thang M."/>
            <person name="Chan C."/>
        </authorList>
    </citation>
    <scope>NUCLEOTIDE SEQUENCE [LARGE SCALE GENOMIC DNA]</scope>
</reference>
<comment type="caution">
    <text evidence="1">The sequence shown here is derived from an EMBL/GenBank/DDBJ whole genome shotgun (WGS) entry which is preliminary data.</text>
</comment>
<dbReference type="Proteomes" id="UP001152797">
    <property type="component" value="Unassembled WGS sequence"/>
</dbReference>
<reference evidence="1" key="1">
    <citation type="submission" date="2022-10" db="EMBL/GenBank/DDBJ databases">
        <authorList>
            <person name="Chen Y."/>
            <person name="Dougan E. K."/>
            <person name="Chan C."/>
            <person name="Rhodes N."/>
            <person name="Thang M."/>
        </authorList>
    </citation>
    <scope>NUCLEOTIDE SEQUENCE</scope>
</reference>
<gene>
    <name evidence="1" type="ORF">C1SCF055_LOCUS26761</name>
</gene>
<dbReference type="EMBL" id="CAMXCT020002817">
    <property type="protein sequence ID" value="CAL1154031.1"/>
    <property type="molecule type" value="Genomic_DNA"/>
</dbReference>
<evidence type="ECO:0000313" key="2">
    <source>
        <dbReference type="EMBL" id="CAL4787968.1"/>
    </source>
</evidence>